<protein>
    <recommendedName>
        <fullName evidence="2">Lipoprotein</fullName>
    </recommendedName>
</protein>
<accession>A0A8S5QAX2</accession>
<evidence type="ECO:0008006" key="2">
    <source>
        <dbReference type="Google" id="ProtNLM"/>
    </source>
</evidence>
<name>A0A8S5QAX2_9CAUD</name>
<dbReference type="PROSITE" id="PS51257">
    <property type="entry name" value="PROKAR_LIPOPROTEIN"/>
    <property type="match status" value="1"/>
</dbReference>
<sequence length="114" mass="13164">MKKFLLFLLVGIFFLSSCGDSEEEKAITNAIYYKYKEDAINTDTYVRFEVPSIKIKSKEECGDTIKYDVEFGIMEMYPDRNVYYKGNADVVSIGRSALRITSFYYSPCTLKDLP</sequence>
<proteinExistence type="predicted"/>
<reference evidence="1" key="1">
    <citation type="journal article" date="2021" name="Proc. Natl. Acad. Sci. U.S.A.">
        <title>A Catalog of Tens of Thousands of Viruses from Human Metagenomes Reveals Hidden Associations with Chronic Diseases.</title>
        <authorList>
            <person name="Tisza M.J."/>
            <person name="Buck C.B."/>
        </authorList>
    </citation>
    <scope>NUCLEOTIDE SEQUENCE</scope>
    <source>
        <strain evidence="1">Ct2ZW1</strain>
    </source>
</reference>
<evidence type="ECO:0000313" key="1">
    <source>
        <dbReference type="EMBL" id="DAE15668.1"/>
    </source>
</evidence>
<organism evidence="1">
    <name type="scientific">Siphoviridae sp. ct2ZW1</name>
    <dbReference type="NCBI Taxonomy" id="2825316"/>
    <lineage>
        <taxon>Viruses</taxon>
        <taxon>Duplodnaviria</taxon>
        <taxon>Heunggongvirae</taxon>
        <taxon>Uroviricota</taxon>
        <taxon>Caudoviricetes</taxon>
    </lineage>
</organism>
<dbReference type="EMBL" id="BK015609">
    <property type="protein sequence ID" value="DAE15668.1"/>
    <property type="molecule type" value="Genomic_DNA"/>
</dbReference>